<evidence type="ECO:0000256" key="1">
    <source>
        <dbReference type="SAM" id="MobiDB-lite"/>
    </source>
</evidence>
<feature type="region of interest" description="Disordered" evidence="1">
    <location>
        <begin position="114"/>
        <end position="141"/>
    </location>
</feature>
<dbReference type="EMBL" id="AMZH03018737">
    <property type="protein sequence ID" value="RRT41236.1"/>
    <property type="molecule type" value="Genomic_DNA"/>
</dbReference>
<dbReference type="AlphaFoldDB" id="A0A426XP16"/>
<sequence length="141" mass="15472">MVTLSEGPFYFSLTHRHVSVAVSNVEKFPTQPRYPPSDAPSTRILTIHLRLVTPKPSLDASREPELPAQNPVPLPDFYCSLVRLQNSKTKGEENQKESVSDYSFSSPLPVVERAKPLRSTDLDNDLALGRAARSGGGSSQP</sequence>
<evidence type="ECO:0000313" key="3">
    <source>
        <dbReference type="Proteomes" id="UP000287651"/>
    </source>
</evidence>
<name>A0A426XP16_ENSVE</name>
<evidence type="ECO:0000313" key="2">
    <source>
        <dbReference type="EMBL" id="RRT41236.1"/>
    </source>
</evidence>
<reference evidence="2 3" key="1">
    <citation type="journal article" date="2014" name="Agronomy (Basel)">
        <title>A Draft Genome Sequence for Ensete ventricosum, the Drought-Tolerant Tree Against Hunger.</title>
        <authorList>
            <person name="Harrison J."/>
            <person name="Moore K.A."/>
            <person name="Paszkiewicz K."/>
            <person name="Jones T."/>
            <person name="Grant M."/>
            <person name="Ambacheew D."/>
            <person name="Muzemil S."/>
            <person name="Studholme D.J."/>
        </authorList>
    </citation>
    <scope>NUCLEOTIDE SEQUENCE [LARGE SCALE GENOMIC DNA]</scope>
</reference>
<protein>
    <submittedName>
        <fullName evidence="2">Uncharacterized protein</fullName>
    </submittedName>
</protein>
<comment type="caution">
    <text evidence="2">The sequence shown here is derived from an EMBL/GenBank/DDBJ whole genome shotgun (WGS) entry which is preliminary data.</text>
</comment>
<gene>
    <name evidence="2" type="ORF">B296_00057961</name>
</gene>
<proteinExistence type="predicted"/>
<dbReference type="Proteomes" id="UP000287651">
    <property type="component" value="Unassembled WGS sequence"/>
</dbReference>
<accession>A0A426XP16</accession>
<organism evidence="2 3">
    <name type="scientific">Ensete ventricosum</name>
    <name type="common">Abyssinian banana</name>
    <name type="synonym">Musa ensete</name>
    <dbReference type="NCBI Taxonomy" id="4639"/>
    <lineage>
        <taxon>Eukaryota</taxon>
        <taxon>Viridiplantae</taxon>
        <taxon>Streptophyta</taxon>
        <taxon>Embryophyta</taxon>
        <taxon>Tracheophyta</taxon>
        <taxon>Spermatophyta</taxon>
        <taxon>Magnoliopsida</taxon>
        <taxon>Liliopsida</taxon>
        <taxon>Zingiberales</taxon>
        <taxon>Musaceae</taxon>
        <taxon>Ensete</taxon>
    </lineage>
</organism>